<dbReference type="Gene3D" id="3.40.50.720">
    <property type="entry name" value="NAD(P)-binding Rossmann-like Domain"/>
    <property type="match status" value="1"/>
</dbReference>
<dbReference type="Pfam" id="PF16363">
    <property type="entry name" value="GDP_Man_Dehyd"/>
    <property type="match status" value="1"/>
</dbReference>
<proteinExistence type="predicted"/>
<dbReference type="Gene3D" id="3.90.25.10">
    <property type="entry name" value="UDP-galactose 4-epimerase, domain 1"/>
    <property type="match status" value="1"/>
</dbReference>
<dbReference type="InterPro" id="IPR036291">
    <property type="entry name" value="NAD(P)-bd_dom_sf"/>
</dbReference>
<gene>
    <name evidence="2" type="ORF">A2924_00920</name>
</gene>
<evidence type="ECO:0000313" key="3">
    <source>
        <dbReference type="Proteomes" id="UP000178046"/>
    </source>
</evidence>
<dbReference type="SUPFAM" id="SSF51735">
    <property type="entry name" value="NAD(P)-binding Rossmann-fold domains"/>
    <property type="match status" value="1"/>
</dbReference>
<reference evidence="2 3" key="1">
    <citation type="journal article" date="2016" name="Nat. Commun.">
        <title>Thousands of microbial genomes shed light on interconnected biogeochemical processes in an aquifer system.</title>
        <authorList>
            <person name="Anantharaman K."/>
            <person name="Brown C.T."/>
            <person name="Hug L.A."/>
            <person name="Sharon I."/>
            <person name="Castelle C.J."/>
            <person name="Probst A.J."/>
            <person name="Thomas B.C."/>
            <person name="Singh A."/>
            <person name="Wilkins M.J."/>
            <person name="Karaoz U."/>
            <person name="Brodie E.L."/>
            <person name="Williams K.H."/>
            <person name="Hubbard S.S."/>
            <person name="Banfield J.F."/>
        </authorList>
    </citation>
    <scope>NUCLEOTIDE SEQUENCE [LARGE SCALE GENOMIC DNA]</scope>
</reference>
<accession>A0A1F5X1H7</accession>
<sequence length="332" mass="38218">MANKKVLITGITGFVGSHMADYLLDKGGFELYGLKRWHLSSLRNIRHLLDDKRVTLLDCDVTDLISVRNVVREIKPDIVFHFASESFVSPSWAHPAHYMDVNFKGTLNFLDAIKETCPNSRFFIPGTPEEYGDVPEDELPITENTILRPVNPYAVSKMAQDYIGYVYFRSYGLNVIRTRAFNHEGPRRDYVFGVSWYAYQIARIEAGKQEPILTHGHIEDKRNFTHVRDLVEAYWLAMEKCVPGELYLIGNEDPSHIHTFREVLGALLKMSKVSGIQTKTDPKLVRPTSLPRLIGDSSKFRALTGWKPKIGFEQILEDTLNYWRDFVKNELY</sequence>
<organism evidence="2 3">
    <name type="scientific">Candidatus Giovannonibacteria bacterium RIFCSPLOWO2_01_FULL_44_16</name>
    <dbReference type="NCBI Taxonomy" id="1798348"/>
    <lineage>
        <taxon>Bacteria</taxon>
        <taxon>Candidatus Giovannoniibacteriota</taxon>
    </lineage>
</organism>
<dbReference type="EMBL" id="MFIA01000036">
    <property type="protein sequence ID" value="OGF81754.1"/>
    <property type="molecule type" value="Genomic_DNA"/>
</dbReference>
<evidence type="ECO:0000259" key="1">
    <source>
        <dbReference type="Pfam" id="PF16363"/>
    </source>
</evidence>
<feature type="domain" description="NAD(P)-binding" evidence="1">
    <location>
        <begin position="7"/>
        <end position="319"/>
    </location>
</feature>
<evidence type="ECO:0000313" key="2">
    <source>
        <dbReference type="EMBL" id="OGF81754.1"/>
    </source>
</evidence>
<dbReference type="AlphaFoldDB" id="A0A1F5X1H7"/>
<protein>
    <recommendedName>
        <fullName evidence="1">NAD(P)-binding domain-containing protein</fullName>
    </recommendedName>
</protein>
<dbReference type="InterPro" id="IPR016040">
    <property type="entry name" value="NAD(P)-bd_dom"/>
</dbReference>
<dbReference type="PANTHER" id="PTHR43000">
    <property type="entry name" value="DTDP-D-GLUCOSE 4,6-DEHYDRATASE-RELATED"/>
    <property type="match status" value="1"/>
</dbReference>
<dbReference type="Proteomes" id="UP000178046">
    <property type="component" value="Unassembled WGS sequence"/>
</dbReference>
<name>A0A1F5X1H7_9BACT</name>
<comment type="caution">
    <text evidence="2">The sequence shown here is derived from an EMBL/GenBank/DDBJ whole genome shotgun (WGS) entry which is preliminary data.</text>
</comment>
<dbReference type="CDD" id="cd05260">
    <property type="entry name" value="GDP_MD_SDR_e"/>
    <property type="match status" value="1"/>
</dbReference>